<dbReference type="InterPro" id="IPR018448">
    <property type="entry name" value="TatB"/>
</dbReference>
<dbReference type="HAMAP" id="MF_00237">
    <property type="entry name" value="TatB"/>
    <property type="match status" value="1"/>
</dbReference>
<evidence type="ECO:0000256" key="6">
    <source>
        <dbReference type="ARBA" id="ARBA00022989"/>
    </source>
</evidence>
<comment type="function">
    <text evidence="9">Part of the twin-arginine translocation (Tat) system that transports large folded proteins containing a characteristic twin-arginine motif in their signal peptide across membranes. Together with TatC, TatB is part of a receptor directly interacting with Tat signal peptides. TatB may form an oligomeric binding site that transiently accommodates folded Tat precursor proteins before their translocation.</text>
</comment>
<keyword evidence="2 9" id="KW-0813">Transport</keyword>
<proteinExistence type="inferred from homology"/>
<dbReference type="PRINTS" id="PR01506">
    <property type="entry name" value="TATBPROTEIN"/>
</dbReference>
<dbReference type="PANTHER" id="PTHR33162">
    <property type="entry name" value="SEC-INDEPENDENT PROTEIN TRANSLOCASE PROTEIN TATA, CHLOROPLASTIC"/>
    <property type="match status" value="1"/>
</dbReference>
<evidence type="ECO:0000256" key="7">
    <source>
        <dbReference type="ARBA" id="ARBA00023010"/>
    </source>
</evidence>
<accession>A0ABS2RFY8</accession>
<dbReference type="InterPro" id="IPR003369">
    <property type="entry name" value="TatA/B/E"/>
</dbReference>
<dbReference type="Gene3D" id="1.20.5.3310">
    <property type="match status" value="1"/>
</dbReference>
<keyword evidence="11" id="KW-1185">Reference proteome</keyword>
<evidence type="ECO:0000256" key="5">
    <source>
        <dbReference type="ARBA" id="ARBA00022927"/>
    </source>
</evidence>
<evidence type="ECO:0000313" key="10">
    <source>
        <dbReference type="EMBL" id="MBM7797923.1"/>
    </source>
</evidence>
<comment type="similarity">
    <text evidence="9">Belongs to the TatB family.</text>
</comment>
<keyword evidence="4 9" id="KW-0812">Transmembrane</keyword>
<evidence type="ECO:0000256" key="4">
    <source>
        <dbReference type="ARBA" id="ARBA00022692"/>
    </source>
</evidence>
<reference evidence="10 11" key="1">
    <citation type="submission" date="2021-01" db="EMBL/GenBank/DDBJ databases">
        <title>Sequencing the genomes of 1000 actinobacteria strains.</title>
        <authorList>
            <person name="Klenk H.-P."/>
        </authorList>
    </citation>
    <scope>NUCLEOTIDE SEQUENCE [LARGE SCALE GENOMIC DNA]</scope>
    <source>
        <strain evidence="10 11">DSM 18662</strain>
    </source>
</reference>
<keyword evidence="6 9" id="KW-1133">Transmembrane helix</keyword>
<keyword evidence="3 9" id="KW-1003">Cell membrane</keyword>
<evidence type="ECO:0000256" key="9">
    <source>
        <dbReference type="HAMAP-Rule" id="MF_00237"/>
    </source>
</evidence>
<dbReference type="NCBIfam" id="NF002377">
    <property type="entry name" value="PRK01371.1-4"/>
    <property type="match status" value="1"/>
</dbReference>
<keyword evidence="5 9" id="KW-0653">Protein transport</keyword>
<name>A0ABS2RFY8_9ACTN</name>
<evidence type="ECO:0000256" key="2">
    <source>
        <dbReference type="ARBA" id="ARBA00022448"/>
    </source>
</evidence>
<organism evidence="10 11">
    <name type="scientific">Microlunatus panaciterrae</name>
    <dbReference type="NCBI Taxonomy" id="400768"/>
    <lineage>
        <taxon>Bacteria</taxon>
        <taxon>Bacillati</taxon>
        <taxon>Actinomycetota</taxon>
        <taxon>Actinomycetes</taxon>
        <taxon>Propionibacteriales</taxon>
        <taxon>Propionibacteriaceae</taxon>
        <taxon>Microlunatus</taxon>
    </lineage>
</organism>
<gene>
    <name evidence="9" type="primary">tatB</name>
    <name evidence="10" type="ORF">JOE57_000844</name>
</gene>
<evidence type="ECO:0000256" key="3">
    <source>
        <dbReference type="ARBA" id="ARBA00022475"/>
    </source>
</evidence>
<dbReference type="Pfam" id="PF02416">
    <property type="entry name" value="TatA_B_E"/>
    <property type="match status" value="1"/>
</dbReference>
<comment type="subunit">
    <text evidence="9">The Tat system comprises two distinct complexes: a TatABC complex, containing multiple copies of TatA, TatB and TatC subunits, and a separate TatA complex, containing only TatA subunits. Substrates initially bind to the TatABC complex, which probably triggers association of the separate TatA complex to form the active translocon.</text>
</comment>
<comment type="subcellular location">
    <subcellularLocation>
        <location evidence="9">Cell membrane</location>
        <topology evidence="9">Single-pass membrane protein</topology>
    </subcellularLocation>
    <subcellularLocation>
        <location evidence="1">Membrane</location>
        <topology evidence="1">Single-pass membrane protein</topology>
    </subcellularLocation>
</comment>
<protein>
    <recommendedName>
        <fullName evidence="9">Sec-independent protein translocase protein TatB</fullName>
    </recommendedName>
</protein>
<dbReference type="EMBL" id="JAFBCF010000001">
    <property type="protein sequence ID" value="MBM7797923.1"/>
    <property type="molecule type" value="Genomic_DNA"/>
</dbReference>
<sequence>MFDIGAPEFLVLLVAAVILFGPEKLPEFARKAAKVLRYVRNLAGNAQEQLSKELGPGFEDLDIRDLNPKTFIQKHLLDEVEPIVADVKSDFEDATRAGRGAASDVTAALNSARDLSSADSSSAGDSALTAVAAAAARVTAPFDPDAT</sequence>
<comment type="caution">
    <text evidence="10">The sequence shown here is derived from an EMBL/GenBank/DDBJ whole genome shotgun (WGS) entry which is preliminary data.</text>
</comment>
<keyword evidence="7 9" id="KW-0811">Translocation</keyword>
<dbReference type="Proteomes" id="UP000704762">
    <property type="component" value="Unassembled WGS sequence"/>
</dbReference>
<dbReference type="RefSeq" id="WP_204916548.1">
    <property type="nucleotide sequence ID" value="NZ_BAAAQP010000011.1"/>
</dbReference>
<evidence type="ECO:0000256" key="1">
    <source>
        <dbReference type="ARBA" id="ARBA00004167"/>
    </source>
</evidence>
<evidence type="ECO:0000256" key="8">
    <source>
        <dbReference type="ARBA" id="ARBA00023136"/>
    </source>
</evidence>
<evidence type="ECO:0000313" key="11">
    <source>
        <dbReference type="Proteomes" id="UP000704762"/>
    </source>
</evidence>
<keyword evidence="8 9" id="KW-0472">Membrane</keyword>
<dbReference type="PANTHER" id="PTHR33162:SF1">
    <property type="entry name" value="SEC-INDEPENDENT PROTEIN TRANSLOCASE PROTEIN TATA, CHLOROPLASTIC"/>
    <property type="match status" value="1"/>
</dbReference>